<feature type="transmembrane region" description="Helical" evidence="2">
    <location>
        <begin position="138"/>
        <end position="159"/>
    </location>
</feature>
<keyword evidence="2" id="KW-1133">Transmembrane helix</keyword>
<dbReference type="EMBL" id="JARAKH010000008">
    <property type="protein sequence ID" value="KAK8401735.1"/>
    <property type="molecule type" value="Genomic_DNA"/>
</dbReference>
<keyword evidence="2" id="KW-0812">Transmembrane</keyword>
<gene>
    <name evidence="3" type="ORF">O3P69_001097</name>
</gene>
<comment type="caution">
    <text evidence="3">The sequence shown here is derived from an EMBL/GenBank/DDBJ whole genome shotgun (WGS) entry which is preliminary data.</text>
</comment>
<evidence type="ECO:0000256" key="1">
    <source>
        <dbReference type="SAM" id="MobiDB-lite"/>
    </source>
</evidence>
<dbReference type="PANTHER" id="PTHR11360">
    <property type="entry name" value="MONOCARBOXYLATE TRANSPORTER"/>
    <property type="match status" value="1"/>
</dbReference>
<feature type="region of interest" description="Disordered" evidence="1">
    <location>
        <begin position="231"/>
        <end position="250"/>
    </location>
</feature>
<evidence type="ECO:0008006" key="5">
    <source>
        <dbReference type="Google" id="ProtNLM"/>
    </source>
</evidence>
<dbReference type="AlphaFoldDB" id="A0AAW0UPR9"/>
<dbReference type="Proteomes" id="UP001487740">
    <property type="component" value="Unassembled WGS sequence"/>
</dbReference>
<name>A0AAW0UPR9_SCYPA</name>
<proteinExistence type="predicted"/>
<evidence type="ECO:0000256" key="2">
    <source>
        <dbReference type="SAM" id="Phobius"/>
    </source>
</evidence>
<feature type="compositionally biased region" description="Basic and acidic residues" evidence="1">
    <location>
        <begin position="241"/>
        <end position="250"/>
    </location>
</feature>
<keyword evidence="2" id="KW-0472">Membrane</keyword>
<protein>
    <recommendedName>
        <fullName evidence="5">Monocarboxylate transporter</fullName>
    </recommendedName>
</protein>
<dbReference type="GO" id="GO:0008028">
    <property type="term" value="F:monocarboxylic acid transmembrane transporter activity"/>
    <property type="evidence" value="ECO:0007669"/>
    <property type="project" value="TreeGrafter"/>
</dbReference>
<dbReference type="InterPro" id="IPR050327">
    <property type="entry name" value="Proton-linked_MCT"/>
</dbReference>
<evidence type="ECO:0000313" key="3">
    <source>
        <dbReference type="EMBL" id="KAK8401735.1"/>
    </source>
</evidence>
<reference evidence="3 4" key="1">
    <citation type="submission" date="2023-03" db="EMBL/GenBank/DDBJ databases">
        <title>High-quality genome of Scylla paramamosain provides insights in environmental adaptation.</title>
        <authorList>
            <person name="Zhang L."/>
        </authorList>
    </citation>
    <scope>NUCLEOTIDE SEQUENCE [LARGE SCALE GENOMIC DNA]</scope>
    <source>
        <strain evidence="3">LZ_2023a</strain>
        <tissue evidence="3">Muscle</tissue>
    </source>
</reference>
<dbReference type="InterPro" id="IPR036259">
    <property type="entry name" value="MFS_trans_sf"/>
</dbReference>
<accession>A0AAW0UPR9</accession>
<feature type="transmembrane region" description="Helical" evidence="2">
    <location>
        <begin position="111"/>
        <end position="131"/>
    </location>
</feature>
<feature type="transmembrane region" description="Helical" evidence="2">
    <location>
        <begin position="204"/>
        <end position="225"/>
    </location>
</feature>
<organism evidence="3 4">
    <name type="scientific">Scylla paramamosain</name>
    <name type="common">Mud crab</name>
    <dbReference type="NCBI Taxonomy" id="85552"/>
    <lineage>
        <taxon>Eukaryota</taxon>
        <taxon>Metazoa</taxon>
        <taxon>Ecdysozoa</taxon>
        <taxon>Arthropoda</taxon>
        <taxon>Crustacea</taxon>
        <taxon>Multicrustacea</taxon>
        <taxon>Malacostraca</taxon>
        <taxon>Eumalacostraca</taxon>
        <taxon>Eucarida</taxon>
        <taxon>Decapoda</taxon>
        <taxon>Pleocyemata</taxon>
        <taxon>Brachyura</taxon>
        <taxon>Eubrachyura</taxon>
        <taxon>Portunoidea</taxon>
        <taxon>Portunidae</taxon>
        <taxon>Portuninae</taxon>
        <taxon>Scylla</taxon>
    </lineage>
</organism>
<dbReference type="SUPFAM" id="SSF103473">
    <property type="entry name" value="MFS general substrate transporter"/>
    <property type="match status" value="1"/>
</dbReference>
<dbReference type="Gene3D" id="1.20.1250.20">
    <property type="entry name" value="MFS general substrate transporter like domains"/>
    <property type="match status" value="1"/>
</dbReference>
<keyword evidence="4" id="KW-1185">Reference proteome</keyword>
<sequence>MILGSSVNMVVIPYLLTYLHAEYGFKGAILITGGACLNQIPASMVFHPVEWHSRNPPHCRIQEPDDKPDHLRTTGYTLEESAYCLTMVGIFHILARVIHPCLSFAFGVSNFLIMAAGYGGLPIALVGFICGMDLHVKAASMAVFGIAMSFVGASIGPVITDTLGASMVLRVLSVKGLFDATGFLIIGPLTGMVKDLSGSYTSSLYVPAACMFFLSFLPFICMPAAKTHDRRREQQSSQMKAKKEEMELKKQSRPVKCFKETSYLLSRSCSTPAYERRQLS</sequence>
<evidence type="ECO:0000313" key="4">
    <source>
        <dbReference type="Proteomes" id="UP001487740"/>
    </source>
</evidence>
<dbReference type="PANTHER" id="PTHR11360:SF284">
    <property type="entry name" value="EG:103B4.3 PROTEIN-RELATED"/>
    <property type="match status" value="1"/>
</dbReference>